<dbReference type="Proteomes" id="UP000887578">
    <property type="component" value="Unplaced"/>
</dbReference>
<proteinExistence type="predicted"/>
<name>A0A914P8X5_9BILA</name>
<sequence length="121" mass="14255">MNDGTSGNCLQKLWLKNATNVSTCTLFSWNIDYPTTKTLQQWVSDEFQEDLIHSSNGTAATNEYIFAQIYIPADKMPKISKSTYRRIGEHHFQWRFDPFYVSDKTKRIIVRYKRKTTVSQY</sequence>
<dbReference type="AlphaFoldDB" id="A0A914P8X5"/>
<evidence type="ECO:0000313" key="1">
    <source>
        <dbReference type="Proteomes" id="UP000887578"/>
    </source>
</evidence>
<evidence type="ECO:0000313" key="2">
    <source>
        <dbReference type="WBParaSite" id="PDA_v2.g11681.t1"/>
    </source>
</evidence>
<protein>
    <submittedName>
        <fullName evidence="2">Uncharacterized protein</fullName>
    </submittedName>
</protein>
<reference evidence="2" key="1">
    <citation type="submission" date="2022-11" db="UniProtKB">
        <authorList>
            <consortium name="WormBaseParasite"/>
        </authorList>
    </citation>
    <scope>IDENTIFICATION</scope>
</reference>
<accession>A0A914P8X5</accession>
<organism evidence="1 2">
    <name type="scientific">Panagrolaimus davidi</name>
    <dbReference type="NCBI Taxonomy" id="227884"/>
    <lineage>
        <taxon>Eukaryota</taxon>
        <taxon>Metazoa</taxon>
        <taxon>Ecdysozoa</taxon>
        <taxon>Nematoda</taxon>
        <taxon>Chromadorea</taxon>
        <taxon>Rhabditida</taxon>
        <taxon>Tylenchina</taxon>
        <taxon>Panagrolaimomorpha</taxon>
        <taxon>Panagrolaimoidea</taxon>
        <taxon>Panagrolaimidae</taxon>
        <taxon>Panagrolaimus</taxon>
    </lineage>
</organism>
<keyword evidence="1" id="KW-1185">Reference proteome</keyword>
<dbReference type="WBParaSite" id="PDA_v2.g11681.t1">
    <property type="protein sequence ID" value="PDA_v2.g11681.t1"/>
    <property type="gene ID" value="PDA_v2.g11681"/>
</dbReference>